<sequence>MKTLLLTILLAPASLSAQAADYFLPNAECDGSANIRSEPNTHSRILAVLNYASPQHKILGSQGRWFRIQLDGNRTGYVHQSQGFIVQNYIVASPDGSANVRSIDPWYPAGRAPVIKTLPNGTRVQIVPSLSKGSWLLYDNQGAYTEKDEYGNDAVFQGYIHKSQLRRID</sequence>
<dbReference type="Gene3D" id="2.30.30.40">
    <property type="entry name" value="SH3 Domains"/>
    <property type="match status" value="1"/>
</dbReference>
<evidence type="ECO:0000256" key="1">
    <source>
        <dbReference type="SAM" id="SignalP"/>
    </source>
</evidence>
<feature type="domain" description="SH3b" evidence="2">
    <location>
        <begin position="32"/>
        <end position="81"/>
    </location>
</feature>
<reference evidence="3 4" key="1">
    <citation type="submission" date="2020-09" db="EMBL/GenBank/DDBJ databases">
        <title>Eikenella S3660 sp. nov., isolated from a throat swab.</title>
        <authorList>
            <person name="Buhl M."/>
        </authorList>
    </citation>
    <scope>NUCLEOTIDE SEQUENCE [LARGE SCALE GENOMIC DNA]</scope>
    <source>
        <strain evidence="3 4">S3360</strain>
    </source>
</reference>
<name>A0ABS0NDM4_9NEIS</name>
<gene>
    <name evidence="3" type="ORF">H9Q10_11850</name>
</gene>
<accession>A0ABS0NDM4</accession>
<keyword evidence="4" id="KW-1185">Reference proteome</keyword>
<comment type="caution">
    <text evidence="3">The sequence shown here is derived from an EMBL/GenBank/DDBJ whole genome shotgun (WGS) entry which is preliminary data.</text>
</comment>
<dbReference type="EMBL" id="JACSGR010000011">
    <property type="protein sequence ID" value="MBH5330356.1"/>
    <property type="molecule type" value="Genomic_DNA"/>
</dbReference>
<evidence type="ECO:0000313" key="3">
    <source>
        <dbReference type="EMBL" id="MBH5330356.1"/>
    </source>
</evidence>
<protein>
    <submittedName>
        <fullName evidence="3">SH3 domain-containing protein</fullName>
    </submittedName>
</protein>
<feature type="chain" id="PRO_5045952713" evidence="1">
    <location>
        <begin position="20"/>
        <end position="169"/>
    </location>
</feature>
<keyword evidence="1" id="KW-0732">Signal</keyword>
<dbReference type="Pfam" id="PF08239">
    <property type="entry name" value="SH3_3"/>
    <property type="match status" value="1"/>
</dbReference>
<organism evidence="3 4">
    <name type="scientific">Eikenella glucosivorans</name>
    <dbReference type="NCBI Taxonomy" id="2766967"/>
    <lineage>
        <taxon>Bacteria</taxon>
        <taxon>Pseudomonadati</taxon>
        <taxon>Pseudomonadota</taxon>
        <taxon>Betaproteobacteria</taxon>
        <taxon>Neisseriales</taxon>
        <taxon>Neisseriaceae</taxon>
        <taxon>Eikenella</taxon>
    </lineage>
</organism>
<evidence type="ECO:0000313" key="4">
    <source>
        <dbReference type="Proteomes" id="UP000768471"/>
    </source>
</evidence>
<feature type="signal peptide" evidence="1">
    <location>
        <begin position="1"/>
        <end position="19"/>
    </location>
</feature>
<dbReference type="RefSeq" id="WP_197904192.1">
    <property type="nucleotide sequence ID" value="NZ_JACSGR010000011.1"/>
</dbReference>
<dbReference type="Proteomes" id="UP000768471">
    <property type="component" value="Unassembled WGS sequence"/>
</dbReference>
<evidence type="ECO:0000259" key="2">
    <source>
        <dbReference type="Pfam" id="PF08239"/>
    </source>
</evidence>
<dbReference type="InterPro" id="IPR003646">
    <property type="entry name" value="SH3-like_bac-type"/>
</dbReference>
<proteinExistence type="predicted"/>